<feature type="chain" id="PRO_5026754207" evidence="3">
    <location>
        <begin position="21"/>
        <end position="457"/>
    </location>
</feature>
<dbReference type="AlphaFoldDB" id="A0A6J3F4F0"/>
<evidence type="ECO:0000256" key="1">
    <source>
        <dbReference type="ARBA" id="ARBA00008383"/>
    </source>
</evidence>
<evidence type="ECO:0000256" key="3">
    <source>
        <dbReference type="SAM" id="SignalP"/>
    </source>
</evidence>
<dbReference type="PANTHER" id="PTHR48207:SF3">
    <property type="entry name" value="SUCCINATE--HYDROXYMETHYLGLUTARATE COA-TRANSFERASE"/>
    <property type="match status" value="1"/>
</dbReference>
<evidence type="ECO:0000256" key="2">
    <source>
        <dbReference type="ARBA" id="ARBA00022679"/>
    </source>
</evidence>
<keyword evidence="2" id="KW-0808">Transferase</keyword>
<evidence type="ECO:0000313" key="5">
    <source>
        <dbReference type="RefSeq" id="XP_032100367.1"/>
    </source>
</evidence>
<comment type="similarity">
    <text evidence="1">Belongs to the CoA-transferase III family.</text>
</comment>
<feature type="signal peptide" evidence="3">
    <location>
        <begin position="1"/>
        <end position="20"/>
    </location>
</feature>
<proteinExistence type="inferred from homology"/>
<dbReference type="Proteomes" id="UP000504640">
    <property type="component" value="Unplaced"/>
</dbReference>
<dbReference type="GO" id="GO:0047369">
    <property type="term" value="F:succinate-hydroxymethylglutarate CoA-transferase activity"/>
    <property type="evidence" value="ECO:0007669"/>
    <property type="project" value="TreeGrafter"/>
</dbReference>
<dbReference type="InterPro" id="IPR003673">
    <property type="entry name" value="CoA-Trfase_fam_III"/>
</dbReference>
<dbReference type="GeneID" id="116527442"/>
<keyword evidence="3" id="KW-0732">Signal</keyword>
<reference evidence="5" key="1">
    <citation type="submission" date="2025-08" db="UniProtKB">
        <authorList>
            <consortium name="RefSeq"/>
        </authorList>
    </citation>
    <scope>IDENTIFICATION</scope>
    <source>
        <tissue evidence="5">Blood</tissue>
    </source>
</reference>
<evidence type="ECO:0000313" key="4">
    <source>
        <dbReference type="Proteomes" id="UP000504640"/>
    </source>
</evidence>
<accession>A0A6J3F4F0</accession>
<keyword evidence="4" id="KW-1185">Reference proteome</keyword>
<gene>
    <name evidence="5" type="primary">SUGCT</name>
</gene>
<dbReference type="GO" id="GO:0005739">
    <property type="term" value="C:mitochondrion"/>
    <property type="evidence" value="ECO:0007669"/>
    <property type="project" value="TreeGrafter"/>
</dbReference>
<dbReference type="CTD" id="79783"/>
<organism evidence="4 5">
    <name type="scientific">Sapajus apella</name>
    <name type="common">Brown-capped capuchin</name>
    <name type="synonym">Cebus apella</name>
    <dbReference type="NCBI Taxonomy" id="9515"/>
    <lineage>
        <taxon>Eukaryota</taxon>
        <taxon>Metazoa</taxon>
        <taxon>Chordata</taxon>
        <taxon>Craniata</taxon>
        <taxon>Vertebrata</taxon>
        <taxon>Euteleostomi</taxon>
        <taxon>Mammalia</taxon>
        <taxon>Eutheria</taxon>
        <taxon>Euarchontoglires</taxon>
        <taxon>Primates</taxon>
        <taxon>Haplorrhini</taxon>
        <taxon>Platyrrhini</taxon>
        <taxon>Cebidae</taxon>
        <taxon>Cebinae</taxon>
        <taxon>Sapajus</taxon>
    </lineage>
</organism>
<dbReference type="InterPro" id="IPR023606">
    <property type="entry name" value="CoA-Trfase_III_dom_1_sf"/>
</dbReference>
<protein>
    <submittedName>
        <fullName evidence="5">Succinate--hydroxymethylglutarate CoA-transferase</fullName>
    </submittedName>
</protein>
<name>A0A6J3F4F0_SAPAP</name>
<dbReference type="SUPFAM" id="SSF89796">
    <property type="entry name" value="CoA-transferase family III (CaiB/BaiF)"/>
    <property type="match status" value="2"/>
</dbReference>
<dbReference type="PANTHER" id="PTHR48207">
    <property type="entry name" value="SUCCINATE--HYDROXYMETHYLGLUTARATE COA-TRANSFERASE"/>
    <property type="match status" value="1"/>
</dbReference>
<dbReference type="Pfam" id="PF02515">
    <property type="entry name" value="CoA_transf_3"/>
    <property type="match status" value="2"/>
</dbReference>
<dbReference type="RefSeq" id="XP_032100367.1">
    <property type="nucleotide sequence ID" value="XM_032244476.1"/>
</dbReference>
<dbReference type="InterPro" id="IPR050483">
    <property type="entry name" value="CoA-transferase_III_domain"/>
</dbReference>
<dbReference type="Gene3D" id="3.40.50.10540">
    <property type="entry name" value="Crotonobetainyl-coa:carnitine coa-transferase, domain 1"/>
    <property type="match status" value="3"/>
</dbReference>
<sequence>MLCETRTMLAMLATLTRVAALRRTGLFSGWGGRRGLWTGRPQSDMENIKPLEGVKILDLTRVLAGPFATMNLGDLGAEVIKVERPGAGDDTRTWGPPFVGTESTYYLSVNRNKKSIAVNIKDPKGVKIIKEITGGSRCTGLPAIGSFSLFLENCFMLETTCRLKTIALKTGIPGQGALYSRYGQTGPISQRAGYDTVASAVSGLMHITGPEDGEPVRPGVAMTDLATGLYAYGAIMAGLIQKYKTGKGLFIDCNLLSSQVACLSHIAANYLIGQKEAKRWGTAHGSIVPYQAFKTKDGYLVVGAGNNQQFATVCKILDLPELIDDSKYKTNHLRVQNRKELIKILSERFEEELTSKWLHLFEGSGVPYGPINNMKNVFAEPQVLHNGLVMEMEHPTVGKISIPGPAVRYSKFKMSEARPPPLLGQHTTHILKEVLRYDDRAIEELLSARVVAQHETH</sequence>